<dbReference type="InterPro" id="IPR007816">
    <property type="entry name" value="ResB-like_domain"/>
</dbReference>
<feature type="transmembrane region" description="Helical" evidence="6">
    <location>
        <begin position="79"/>
        <end position="97"/>
    </location>
</feature>
<evidence type="ECO:0000313" key="9">
    <source>
        <dbReference type="Proteomes" id="UP000541136"/>
    </source>
</evidence>
<evidence type="ECO:0000313" key="8">
    <source>
        <dbReference type="EMBL" id="MBB6082220.1"/>
    </source>
</evidence>
<evidence type="ECO:0000259" key="7">
    <source>
        <dbReference type="Pfam" id="PF05140"/>
    </source>
</evidence>
<gene>
    <name evidence="8" type="ORF">HNR28_000238</name>
</gene>
<comment type="subcellular location">
    <subcellularLocation>
        <location evidence="1">Membrane</location>
        <topology evidence="1">Multi-pass membrane protein</topology>
    </subcellularLocation>
</comment>
<feature type="transmembrane region" description="Helical" evidence="6">
    <location>
        <begin position="173"/>
        <end position="191"/>
    </location>
</feature>
<evidence type="ECO:0000256" key="5">
    <source>
        <dbReference type="ARBA" id="ARBA00023136"/>
    </source>
</evidence>
<keyword evidence="2 6" id="KW-0812">Transmembrane</keyword>
<reference evidence="8 9" key="1">
    <citation type="submission" date="2020-08" db="EMBL/GenBank/DDBJ databases">
        <title>Genomic Encyclopedia of Type Strains, Phase IV (KMG-IV): sequencing the most valuable type-strain genomes for metagenomic binning, comparative biology and taxonomic classification.</title>
        <authorList>
            <person name="Goeker M."/>
        </authorList>
    </citation>
    <scope>NUCLEOTIDE SEQUENCE [LARGE SCALE GENOMIC DNA]</scope>
    <source>
        <strain evidence="8 9">DSM 12141</strain>
    </source>
</reference>
<evidence type="ECO:0000256" key="2">
    <source>
        <dbReference type="ARBA" id="ARBA00022692"/>
    </source>
</evidence>
<evidence type="ECO:0000256" key="1">
    <source>
        <dbReference type="ARBA" id="ARBA00004141"/>
    </source>
</evidence>
<feature type="transmembrane region" description="Helical" evidence="6">
    <location>
        <begin position="28"/>
        <end position="47"/>
    </location>
</feature>
<comment type="caution">
    <text evidence="8">The sequence shown here is derived from an EMBL/GenBank/DDBJ whole genome shotgun (WGS) entry which is preliminary data.</text>
</comment>
<name>A0A7W9WN01_CASDE</name>
<dbReference type="PANTHER" id="PTHR31566:SF0">
    <property type="entry name" value="CYTOCHROME C BIOGENESIS PROTEIN CCS1, CHLOROPLASTIC"/>
    <property type="match status" value="1"/>
</dbReference>
<evidence type="ECO:0000256" key="3">
    <source>
        <dbReference type="ARBA" id="ARBA00022748"/>
    </source>
</evidence>
<proteinExistence type="predicted"/>
<sequence>MSRAAVAPSPSSRPLGADVVELLGSMRFAISLLVFICVASLIGTVLPQNQSANAYVDQFGPFWFAVFDQFSIWHVYNSVWFLLIMAFLVVSTTLCVLRNAPKMLRDMRSFREYVRGSSLRAFHHRVELSSDLPPERACAEVGALLRAQGFRYRVREDGDSRMVAAKKGAANRLGYIFAHVAIVVICLGGLLDSELPVRLQTWLFDKQPVTGNMLISEVPESGRLSARNPSFRANMLVPDGKQSSVGIVAAGQGVLLQPLPFTLKLNKFHIDYYDTGMPSDFRSDVTVTDLATGESFDRTIQVNEPLHYRGVTVYQSSFDDGGSTLQLKAWPLRGGGAQPVEVAGTVGREGRLPASLGGLVVDYTGLRVINVENMGDGQGPQPTDVVEHVAAVTGSAARPRNDGLRNVGPSVQYRLIGADGQAHEFNQYLLPVMIEDVPMFLLGVRNSASQPYRYLRVPADGQGTMAEFMRLRAALDDAGLRDQAARRFAERNAPAGEQRELMFQAARGALRTFARDGFNGIIDAAPPDQREKILNFAVPMIQLSLTELRDLARAGAGEPALDPQGPDAERDRQWMRQAVLALATLPDYPASVALQLTGFEQVQASVFQVARSPGKTIVYIGCLLLVLGVFSMFYIRERRVWVWIRPQDGGSAWLAAMTTQRRTLDFNHEYERLRDALRRLSGGPDHDV</sequence>
<feature type="transmembrane region" description="Helical" evidence="6">
    <location>
        <begin position="617"/>
        <end position="635"/>
    </location>
</feature>
<dbReference type="Pfam" id="PF05140">
    <property type="entry name" value="ResB"/>
    <property type="match status" value="1"/>
</dbReference>
<feature type="domain" description="ResB-like" evidence="7">
    <location>
        <begin position="26"/>
        <end position="670"/>
    </location>
</feature>
<dbReference type="RefSeq" id="WP_151024895.1">
    <property type="nucleotide sequence ID" value="NZ_JACHIB010000001.1"/>
</dbReference>
<evidence type="ECO:0000256" key="6">
    <source>
        <dbReference type="SAM" id="Phobius"/>
    </source>
</evidence>
<keyword evidence="4 6" id="KW-1133">Transmembrane helix</keyword>
<dbReference type="AlphaFoldDB" id="A0A7W9WN01"/>
<accession>A0A7W9WN01</accession>
<keyword evidence="3" id="KW-0201">Cytochrome c-type biogenesis</keyword>
<protein>
    <submittedName>
        <fullName evidence="8">Cytochrome c biogenesis protein</fullName>
    </submittedName>
</protein>
<dbReference type="InterPro" id="IPR023494">
    <property type="entry name" value="Cyt_c_bgen_Ccs1/CcsB/ResB"/>
</dbReference>
<keyword evidence="5 6" id="KW-0472">Membrane</keyword>
<dbReference type="EMBL" id="JACHIB010000001">
    <property type="protein sequence ID" value="MBB6082220.1"/>
    <property type="molecule type" value="Genomic_DNA"/>
</dbReference>
<dbReference type="Proteomes" id="UP000541136">
    <property type="component" value="Unassembled WGS sequence"/>
</dbReference>
<organism evidence="8 9">
    <name type="scientific">Castellaniella defragrans</name>
    <name type="common">Alcaligenes defragrans</name>
    <dbReference type="NCBI Taxonomy" id="75697"/>
    <lineage>
        <taxon>Bacteria</taxon>
        <taxon>Pseudomonadati</taxon>
        <taxon>Pseudomonadota</taxon>
        <taxon>Betaproteobacteria</taxon>
        <taxon>Burkholderiales</taxon>
        <taxon>Alcaligenaceae</taxon>
        <taxon>Castellaniella</taxon>
    </lineage>
</organism>
<evidence type="ECO:0000256" key="4">
    <source>
        <dbReference type="ARBA" id="ARBA00022989"/>
    </source>
</evidence>
<dbReference type="GO" id="GO:0017004">
    <property type="term" value="P:cytochrome complex assembly"/>
    <property type="evidence" value="ECO:0007669"/>
    <property type="project" value="UniProtKB-KW"/>
</dbReference>
<dbReference type="GO" id="GO:0016020">
    <property type="term" value="C:membrane"/>
    <property type="evidence" value="ECO:0007669"/>
    <property type="project" value="UniProtKB-SubCell"/>
</dbReference>
<dbReference type="PANTHER" id="PTHR31566">
    <property type="entry name" value="CYTOCHROME C BIOGENESIS PROTEIN CCS1, CHLOROPLASTIC"/>
    <property type="match status" value="1"/>
</dbReference>